<comment type="caution">
    <text evidence="16">The sequence shown here is derived from an EMBL/GenBank/DDBJ whole genome shotgun (WGS) entry which is preliminary data.</text>
</comment>
<comment type="similarity">
    <text evidence="14">Belongs to the NadD family.</text>
</comment>
<dbReference type="GO" id="GO:0004515">
    <property type="term" value="F:nicotinate-nucleotide adenylyltransferase activity"/>
    <property type="evidence" value="ECO:0007669"/>
    <property type="project" value="UniProtKB-UniRule"/>
</dbReference>
<dbReference type="NCBIfam" id="TIGR00482">
    <property type="entry name" value="nicotinate (nicotinamide) nucleotide adenylyltransferase"/>
    <property type="match status" value="1"/>
</dbReference>
<evidence type="ECO:0000256" key="12">
    <source>
        <dbReference type="ARBA" id="ARBA00048721"/>
    </source>
</evidence>
<reference evidence="16 17" key="1">
    <citation type="submission" date="2019-05" db="EMBL/GenBank/DDBJ databases">
        <title>Culicoidintestinum kansasii gen. nov., sp. nov. from the gastrointestinal tract of the biting midge, Culicoides sonorensis.</title>
        <authorList>
            <person name="Neupane S."/>
            <person name="Ghosh A."/>
            <person name="Gunther S."/>
            <person name="Martin K."/>
            <person name="Zurek L."/>
        </authorList>
    </citation>
    <scope>NUCLEOTIDE SEQUENCE [LARGE SCALE GENOMIC DNA]</scope>
    <source>
        <strain evidence="16 17">CS-1</strain>
    </source>
</reference>
<comment type="pathway">
    <text evidence="2 14">Cofactor biosynthesis; NAD(+) biosynthesis; deamido-NAD(+) from nicotinate D-ribonucleotide: step 1/1.</text>
</comment>
<evidence type="ECO:0000256" key="2">
    <source>
        <dbReference type="ARBA" id="ARBA00005019"/>
    </source>
</evidence>
<dbReference type="PANTHER" id="PTHR39321:SF3">
    <property type="entry name" value="PHOSPHOPANTETHEINE ADENYLYLTRANSFERASE"/>
    <property type="match status" value="1"/>
</dbReference>
<evidence type="ECO:0000256" key="14">
    <source>
        <dbReference type="HAMAP-Rule" id="MF_00244"/>
    </source>
</evidence>
<protein>
    <recommendedName>
        <fullName evidence="14">Probable nicotinate-nucleotide adenylyltransferase</fullName>
        <ecNumber evidence="14">2.7.7.18</ecNumber>
    </recommendedName>
    <alternativeName>
        <fullName evidence="14">Deamido-NAD(+) diphosphorylase</fullName>
    </alternativeName>
    <alternativeName>
        <fullName evidence="14">Deamido-NAD(+) pyrophosphorylase</fullName>
    </alternativeName>
    <alternativeName>
        <fullName evidence="14">Nicotinate mononucleotide adenylyltransferase</fullName>
        <shortName evidence="14">NaMN adenylyltransferase</shortName>
    </alternativeName>
</protein>
<dbReference type="InParanoid" id="A0A5R8QD66"/>
<dbReference type="HAMAP" id="MF_00244">
    <property type="entry name" value="NaMN_adenylyltr"/>
    <property type="match status" value="1"/>
</dbReference>
<dbReference type="SUPFAM" id="SSF52374">
    <property type="entry name" value="Nucleotidylyl transferase"/>
    <property type="match status" value="1"/>
</dbReference>
<evidence type="ECO:0000256" key="13">
    <source>
        <dbReference type="ARBA" id="ARBA00049417"/>
    </source>
</evidence>
<evidence type="ECO:0000256" key="10">
    <source>
        <dbReference type="ARBA" id="ARBA00023004"/>
    </source>
</evidence>
<organism evidence="16 17">
    <name type="scientific">Culicoidibacter larvae</name>
    <dbReference type="NCBI Taxonomy" id="2579976"/>
    <lineage>
        <taxon>Bacteria</taxon>
        <taxon>Bacillati</taxon>
        <taxon>Bacillota</taxon>
        <taxon>Culicoidibacteria</taxon>
        <taxon>Culicoidibacterales</taxon>
        <taxon>Culicoidibacteraceae</taxon>
        <taxon>Culicoidibacter</taxon>
    </lineage>
</organism>
<evidence type="ECO:0000256" key="8">
    <source>
        <dbReference type="ARBA" id="ARBA00022801"/>
    </source>
</evidence>
<accession>A0A5R8QD66</accession>
<dbReference type="PANTHER" id="PTHR39321">
    <property type="entry name" value="NICOTINATE-NUCLEOTIDE ADENYLYLTRANSFERASE-RELATED"/>
    <property type="match status" value="1"/>
</dbReference>
<comment type="function">
    <text evidence="1 14">Catalyzes the reversible adenylation of nicotinate mononucleotide (NaMN) to nicotinic acid adenine dinucleotide (NaAD).</text>
</comment>
<evidence type="ECO:0000256" key="6">
    <source>
        <dbReference type="ARBA" id="ARBA00022723"/>
    </source>
</evidence>
<keyword evidence="10" id="KW-0408">Iron</keyword>
<evidence type="ECO:0000313" key="17">
    <source>
        <dbReference type="Proteomes" id="UP000306912"/>
    </source>
</evidence>
<keyword evidence="8" id="KW-0378">Hydrolase</keyword>
<dbReference type="InterPro" id="IPR006674">
    <property type="entry name" value="HD_domain"/>
</dbReference>
<dbReference type="NCBIfam" id="TIGR00488">
    <property type="entry name" value="bis(5'-nucleosyl)-tetraphosphatase (symmetrical) YqeK"/>
    <property type="match status" value="1"/>
</dbReference>
<dbReference type="InterPro" id="IPR003607">
    <property type="entry name" value="HD/PDEase_dom"/>
</dbReference>
<keyword evidence="9 14" id="KW-0067">ATP-binding</keyword>
<evidence type="ECO:0000256" key="9">
    <source>
        <dbReference type="ARBA" id="ARBA00022840"/>
    </source>
</evidence>
<keyword evidence="6" id="KW-0479">Metal-binding</keyword>
<dbReference type="GO" id="GO:0009435">
    <property type="term" value="P:NAD+ biosynthetic process"/>
    <property type="evidence" value="ECO:0007669"/>
    <property type="project" value="UniProtKB-UniRule"/>
</dbReference>
<dbReference type="CDD" id="cd02165">
    <property type="entry name" value="NMNAT"/>
    <property type="match status" value="1"/>
</dbReference>
<proteinExistence type="inferred from homology"/>
<keyword evidence="5 14" id="KW-0548">Nucleotidyltransferase</keyword>
<dbReference type="Gene3D" id="3.40.50.620">
    <property type="entry name" value="HUPs"/>
    <property type="match status" value="1"/>
</dbReference>
<dbReference type="GO" id="GO:0046872">
    <property type="term" value="F:metal ion binding"/>
    <property type="evidence" value="ECO:0007669"/>
    <property type="project" value="UniProtKB-KW"/>
</dbReference>
<evidence type="ECO:0000256" key="5">
    <source>
        <dbReference type="ARBA" id="ARBA00022695"/>
    </source>
</evidence>
<evidence type="ECO:0000256" key="4">
    <source>
        <dbReference type="ARBA" id="ARBA00022679"/>
    </source>
</evidence>
<dbReference type="Pfam" id="PF01467">
    <property type="entry name" value="CTP_transf_like"/>
    <property type="match status" value="1"/>
</dbReference>
<dbReference type="AlphaFoldDB" id="A0A5R8QD66"/>
<dbReference type="EC" id="2.7.7.18" evidence="14"/>
<dbReference type="RefSeq" id="WP_138190836.1">
    <property type="nucleotide sequence ID" value="NZ_VBWP01000004.1"/>
</dbReference>
<evidence type="ECO:0000256" key="1">
    <source>
        <dbReference type="ARBA" id="ARBA00002324"/>
    </source>
</evidence>
<dbReference type="SMART" id="SM00471">
    <property type="entry name" value="HDc"/>
    <property type="match status" value="1"/>
</dbReference>
<keyword evidence="7 14" id="KW-0547">Nucleotide-binding</keyword>
<keyword evidence="11 14" id="KW-0520">NAD</keyword>
<evidence type="ECO:0000313" key="16">
    <source>
        <dbReference type="EMBL" id="TLG74284.1"/>
    </source>
</evidence>
<evidence type="ECO:0000259" key="15">
    <source>
        <dbReference type="PROSITE" id="PS51831"/>
    </source>
</evidence>
<keyword evidence="3 14" id="KW-0662">Pyridine nucleotide biosynthesis</keyword>
<dbReference type="PROSITE" id="PS51831">
    <property type="entry name" value="HD"/>
    <property type="match status" value="1"/>
</dbReference>
<keyword evidence="17" id="KW-1185">Reference proteome</keyword>
<dbReference type="Gene3D" id="1.10.3210.10">
    <property type="entry name" value="Hypothetical protein af1432"/>
    <property type="match status" value="1"/>
</dbReference>
<dbReference type="InterPro" id="IPR005248">
    <property type="entry name" value="NadD/NMNAT"/>
</dbReference>
<dbReference type="GO" id="GO:0005524">
    <property type="term" value="F:ATP binding"/>
    <property type="evidence" value="ECO:0007669"/>
    <property type="project" value="UniProtKB-KW"/>
</dbReference>
<dbReference type="CDD" id="cd00077">
    <property type="entry name" value="HDc"/>
    <property type="match status" value="1"/>
</dbReference>
<comment type="catalytic activity">
    <reaction evidence="13">
        <text>P(1),P(4)-bis(5'-adenosyl) tetraphosphate + H2O = 2 ADP + 2 H(+)</text>
        <dbReference type="Rhea" id="RHEA:24252"/>
        <dbReference type="ChEBI" id="CHEBI:15377"/>
        <dbReference type="ChEBI" id="CHEBI:15378"/>
        <dbReference type="ChEBI" id="CHEBI:58141"/>
        <dbReference type="ChEBI" id="CHEBI:456216"/>
        <dbReference type="EC" id="3.6.1.41"/>
    </reaction>
</comment>
<name>A0A5R8QD66_9FIRM</name>
<dbReference type="GO" id="GO:0008803">
    <property type="term" value="F:bis(5'-nucleosyl)-tetraphosphatase (symmetrical) activity"/>
    <property type="evidence" value="ECO:0007669"/>
    <property type="project" value="UniProtKB-EC"/>
</dbReference>
<dbReference type="Pfam" id="PF01966">
    <property type="entry name" value="HD"/>
    <property type="match status" value="1"/>
</dbReference>
<dbReference type="SUPFAM" id="SSF109604">
    <property type="entry name" value="HD-domain/PDEase-like"/>
    <property type="match status" value="1"/>
</dbReference>
<dbReference type="InterPro" id="IPR004821">
    <property type="entry name" value="Cyt_trans-like"/>
</dbReference>
<dbReference type="UniPathway" id="UPA00253">
    <property type="reaction ID" value="UER00332"/>
</dbReference>
<evidence type="ECO:0000256" key="11">
    <source>
        <dbReference type="ARBA" id="ARBA00023027"/>
    </source>
</evidence>
<dbReference type="OrthoDB" id="5295945at2"/>
<dbReference type="InterPro" id="IPR005249">
    <property type="entry name" value="YqeK"/>
</dbReference>
<evidence type="ECO:0000256" key="3">
    <source>
        <dbReference type="ARBA" id="ARBA00022642"/>
    </source>
</evidence>
<dbReference type="EMBL" id="VBWP01000004">
    <property type="protein sequence ID" value="TLG74284.1"/>
    <property type="molecule type" value="Genomic_DNA"/>
</dbReference>
<gene>
    <name evidence="14 16" type="primary">nadD</name>
    <name evidence="16" type="ORF">FEZ08_06145</name>
</gene>
<dbReference type="Proteomes" id="UP000306912">
    <property type="component" value="Unassembled WGS sequence"/>
</dbReference>
<comment type="catalytic activity">
    <reaction evidence="12 14">
        <text>nicotinate beta-D-ribonucleotide + ATP + H(+) = deamido-NAD(+) + diphosphate</text>
        <dbReference type="Rhea" id="RHEA:22860"/>
        <dbReference type="ChEBI" id="CHEBI:15378"/>
        <dbReference type="ChEBI" id="CHEBI:30616"/>
        <dbReference type="ChEBI" id="CHEBI:33019"/>
        <dbReference type="ChEBI" id="CHEBI:57502"/>
        <dbReference type="ChEBI" id="CHEBI:58437"/>
        <dbReference type="EC" id="2.7.7.18"/>
    </reaction>
</comment>
<feature type="domain" description="HD" evidence="15">
    <location>
        <begin position="204"/>
        <end position="314"/>
    </location>
</feature>
<keyword evidence="4 14" id="KW-0808">Transferase</keyword>
<evidence type="ECO:0000256" key="7">
    <source>
        <dbReference type="ARBA" id="ARBA00022741"/>
    </source>
</evidence>
<sequence>MKKKIGLLGGTFNPIHTKHLAIAVQAKEQFQLSEVWFVPTNIPPHKEFDQDEVSVSDRLTMIELAIQPYKDFHICDLELQQAGISYSAHLIRQLSAMHPDFEFYFIIGGDNVAILSEWYDIEYLLSAVHFIGVPREDFAVESPYEILWLNIDTVDNINSSDIRSGKLYRKDVVPEAVFDYIICNHLYCYTRLHYHVYQNMSYYRFIHVLGVVETAERLAIQYNLDVEKCKLAALLHDYAKEIDKKREQLIMEKHFSSEMALYDEPVWHAFVGSYLVQKELGIFDSQVVAAIRYHVTAHPEMDTVAQCLFVADYIEPGRNFPGVNDARTAAFTSLSAGVVAELNGVKAHLLSKGVQFPELSEQALLKFKQEV</sequence>
<dbReference type="InterPro" id="IPR014729">
    <property type="entry name" value="Rossmann-like_a/b/a_fold"/>
</dbReference>